<keyword evidence="9" id="KW-1185">Reference proteome</keyword>
<dbReference type="EMBL" id="JBHSFI010000003">
    <property type="protein sequence ID" value="MFC4628120.1"/>
    <property type="molecule type" value="Genomic_DNA"/>
</dbReference>
<organism evidence="8 9">
    <name type="scientific">Promicromonospora alba</name>
    <dbReference type="NCBI Taxonomy" id="1616110"/>
    <lineage>
        <taxon>Bacteria</taxon>
        <taxon>Bacillati</taxon>
        <taxon>Actinomycetota</taxon>
        <taxon>Actinomycetes</taxon>
        <taxon>Micrococcales</taxon>
        <taxon>Promicromonosporaceae</taxon>
        <taxon>Promicromonospora</taxon>
    </lineage>
</organism>
<evidence type="ECO:0000256" key="2">
    <source>
        <dbReference type="ARBA" id="ARBA00022475"/>
    </source>
</evidence>
<dbReference type="Proteomes" id="UP001596011">
    <property type="component" value="Unassembled WGS sequence"/>
</dbReference>
<keyword evidence="3 6" id="KW-0812">Transmembrane</keyword>
<evidence type="ECO:0000259" key="7">
    <source>
        <dbReference type="PROSITE" id="PS50850"/>
    </source>
</evidence>
<dbReference type="InterPro" id="IPR011701">
    <property type="entry name" value="MFS"/>
</dbReference>
<evidence type="ECO:0000313" key="8">
    <source>
        <dbReference type="EMBL" id="MFC4628120.1"/>
    </source>
</evidence>
<keyword evidence="4 6" id="KW-1133">Transmembrane helix</keyword>
<proteinExistence type="predicted"/>
<comment type="caution">
    <text evidence="8">The sequence shown here is derived from an EMBL/GenBank/DDBJ whole genome shotgun (WGS) entry which is preliminary data.</text>
</comment>
<feature type="transmembrane region" description="Helical" evidence="6">
    <location>
        <begin position="102"/>
        <end position="122"/>
    </location>
</feature>
<dbReference type="Gene3D" id="1.20.1250.20">
    <property type="entry name" value="MFS general substrate transporter like domains"/>
    <property type="match status" value="1"/>
</dbReference>
<dbReference type="RefSeq" id="WP_377133903.1">
    <property type="nucleotide sequence ID" value="NZ_JBHSFI010000003.1"/>
</dbReference>
<evidence type="ECO:0000256" key="3">
    <source>
        <dbReference type="ARBA" id="ARBA00022692"/>
    </source>
</evidence>
<sequence>MYLPTTNRRLLTYLAGATISRTGDEMSGPALLLLAMAASDAVSTGPAVVAALTAATAVGGPVLGVLLDRTRRPGRLLALALLGFAAVIVCVALLLGQVGVTALVAVALIGGLFRPALSGGWSSRLPGVVPARELPRASALDGLTFDVAALAAPVLVGGLALVLPPAYAVALAVLAILLAAPAVHATGGMPRRTGRPPRLRQQVLAGFLVIARIRRLRRATVTSVISYAGVGLIFTSAPLLAERVLGKAGHGPWLLALMALAALIGNAAYAARPDRIAPDRVLAATYCVLAAAAGSAALALVAGRTPVGACCLLAAAVLTGAADGPQLSALLRIRHRDTPEEVRGQVFTTAASLKLGGAALGAALCGALSSTLPVAMLAAMAVELAALLSFAALSCRGPRT</sequence>
<feature type="transmembrane region" description="Helical" evidence="6">
    <location>
        <begin position="253"/>
        <end position="269"/>
    </location>
</feature>
<dbReference type="PANTHER" id="PTHR23513">
    <property type="entry name" value="INTEGRAL MEMBRANE EFFLUX PROTEIN-RELATED"/>
    <property type="match status" value="1"/>
</dbReference>
<feature type="transmembrane region" description="Helical" evidence="6">
    <location>
        <begin position="76"/>
        <end position="96"/>
    </location>
</feature>
<reference evidence="9" key="1">
    <citation type="journal article" date="2019" name="Int. J. Syst. Evol. Microbiol.">
        <title>The Global Catalogue of Microorganisms (GCM) 10K type strain sequencing project: providing services to taxonomists for standard genome sequencing and annotation.</title>
        <authorList>
            <consortium name="The Broad Institute Genomics Platform"/>
            <consortium name="The Broad Institute Genome Sequencing Center for Infectious Disease"/>
            <person name="Wu L."/>
            <person name="Ma J."/>
        </authorList>
    </citation>
    <scope>NUCLEOTIDE SEQUENCE [LARGE SCALE GENOMIC DNA]</scope>
    <source>
        <strain evidence="9">CCUG 42722</strain>
    </source>
</reference>
<protein>
    <submittedName>
        <fullName evidence="8">MFS transporter</fullName>
    </submittedName>
</protein>
<dbReference type="PANTHER" id="PTHR23513:SF11">
    <property type="entry name" value="STAPHYLOFERRIN A TRANSPORTER"/>
    <property type="match status" value="1"/>
</dbReference>
<feature type="transmembrane region" description="Helical" evidence="6">
    <location>
        <begin position="221"/>
        <end position="241"/>
    </location>
</feature>
<accession>A0ABV9HFU3</accession>
<feature type="transmembrane region" description="Helical" evidence="6">
    <location>
        <begin position="47"/>
        <end position="67"/>
    </location>
</feature>
<dbReference type="InterPro" id="IPR020846">
    <property type="entry name" value="MFS_dom"/>
</dbReference>
<keyword evidence="2" id="KW-1003">Cell membrane</keyword>
<dbReference type="SUPFAM" id="SSF103473">
    <property type="entry name" value="MFS general substrate transporter"/>
    <property type="match status" value="1"/>
</dbReference>
<evidence type="ECO:0000256" key="5">
    <source>
        <dbReference type="ARBA" id="ARBA00023136"/>
    </source>
</evidence>
<dbReference type="InterPro" id="IPR036259">
    <property type="entry name" value="MFS_trans_sf"/>
</dbReference>
<evidence type="ECO:0000256" key="1">
    <source>
        <dbReference type="ARBA" id="ARBA00004651"/>
    </source>
</evidence>
<feature type="transmembrane region" description="Helical" evidence="6">
    <location>
        <begin position="375"/>
        <end position="395"/>
    </location>
</feature>
<dbReference type="Pfam" id="PF07690">
    <property type="entry name" value="MFS_1"/>
    <property type="match status" value="1"/>
</dbReference>
<keyword evidence="5 6" id="KW-0472">Membrane</keyword>
<name>A0ABV9HFU3_9MICO</name>
<dbReference type="PROSITE" id="PS50850">
    <property type="entry name" value="MFS"/>
    <property type="match status" value="1"/>
</dbReference>
<evidence type="ECO:0000313" key="9">
    <source>
        <dbReference type="Proteomes" id="UP001596011"/>
    </source>
</evidence>
<gene>
    <name evidence="8" type="ORF">ACFO6V_07740</name>
</gene>
<comment type="subcellular location">
    <subcellularLocation>
        <location evidence="1">Cell membrane</location>
        <topology evidence="1">Multi-pass membrane protein</topology>
    </subcellularLocation>
</comment>
<feature type="domain" description="Major facilitator superfamily (MFS) profile" evidence="7">
    <location>
        <begin position="215"/>
        <end position="400"/>
    </location>
</feature>
<feature type="transmembrane region" description="Helical" evidence="6">
    <location>
        <begin position="281"/>
        <end position="300"/>
    </location>
</feature>
<evidence type="ECO:0000256" key="6">
    <source>
        <dbReference type="SAM" id="Phobius"/>
    </source>
</evidence>
<feature type="transmembrane region" description="Helical" evidence="6">
    <location>
        <begin position="143"/>
        <end position="163"/>
    </location>
</feature>
<evidence type="ECO:0000256" key="4">
    <source>
        <dbReference type="ARBA" id="ARBA00022989"/>
    </source>
</evidence>
<feature type="transmembrane region" description="Helical" evidence="6">
    <location>
        <begin position="169"/>
        <end position="190"/>
    </location>
</feature>